<name>A0A6M3KUH3_9ZZZZ</name>
<proteinExistence type="predicted"/>
<accession>A0A6M3KUH3</accession>
<evidence type="ECO:0000313" key="1">
    <source>
        <dbReference type="EMBL" id="QJA85221.1"/>
    </source>
</evidence>
<dbReference type="AlphaFoldDB" id="A0A6M3KUH3"/>
<reference evidence="1" key="1">
    <citation type="submission" date="2020-03" db="EMBL/GenBank/DDBJ databases">
        <title>The deep terrestrial virosphere.</title>
        <authorList>
            <person name="Holmfeldt K."/>
            <person name="Nilsson E."/>
            <person name="Simone D."/>
            <person name="Lopez-Fernandez M."/>
            <person name="Wu X."/>
            <person name="de Brujin I."/>
            <person name="Lundin D."/>
            <person name="Andersson A."/>
            <person name="Bertilsson S."/>
            <person name="Dopson M."/>
        </authorList>
    </citation>
    <scope>NUCLEOTIDE SEQUENCE</scope>
    <source>
        <strain evidence="1">MM415B02248</strain>
    </source>
</reference>
<protein>
    <submittedName>
        <fullName evidence="1">Uncharacterized protein</fullName>
    </submittedName>
</protein>
<organism evidence="1">
    <name type="scientific">viral metagenome</name>
    <dbReference type="NCBI Taxonomy" id="1070528"/>
    <lineage>
        <taxon>unclassified sequences</taxon>
        <taxon>metagenomes</taxon>
        <taxon>organismal metagenomes</taxon>
    </lineage>
</organism>
<dbReference type="EMBL" id="MT142562">
    <property type="protein sequence ID" value="QJA85221.1"/>
    <property type="molecule type" value="Genomic_DNA"/>
</dbReference>
<sequence>MNKKQNMIRFIYKDGYVRYLDENGNPIRNTISCCIDRSGLSKKTIRKLNLYMYGCDIKIPKKNIMFEFNDNNG</sequence>
<gene>
    <name evidence="1" type="ORF">MM415B02248_0001</name>
</gene>